<evidence type="ECO:0000259" key="2">
    <source>
        <dbReference type="Pfam" id="PF22059"/>
    </source>
</evidence>
<evidence type="ECO:0000313" key="3">
    <source>
        <dbReference type="EMBL" id="CAE6801669.1"/>
    </source>
</evidence>
<dbReference type="SUPFAM" id="SSF53756">
    <property type="entry name" value="UDP-Glycosyltransferase/glycogen phosphorylase"/>
    <property type="match status" value="1"/>
</dbReference>
<feature type="domain" description="Spore protein YkvP/CgeB glycosyl transferase-like" evidence="1">
    <location>
        <begin position="240"/>
        <end position="381"/>
    </location>
</feature>
<dbReference type="PANTHER" id="PTHR12526">
    <property type="entry name" value="GLYCOSYLTRANSFERASE"/>
    <property type="match status" value="1"/>
</dbReference>
<dbReference type="EMBL" id="CAJNBJ010000021">
    <property type="protein sequence ID" value="CAE6801669.1"/>
    <property type="molecule type" value="Genomic_DNA"/>
</dbReference>
<keyword evidence="3" id="KW-0808">Transferase</keyword>
<organism evidence="3 4">
    <name type="scientific">Nitrospira defluvii</name>
    <dbReference type="NCBI Taxonomy" id="330214"/>
    <lineage>
        <taxon>Bacteria</taxon>
        <taxon>Pseudomonadati</taxon>
        <taxon>Nitrospirota</taxon>
        <taxon>Nitrospiria</taxon>
        <taxon>Nitrospirales</taxon>
        <taxon>Nitrospiraceae</taxon>
        <taxon>Nitrospira</taxon>
    </lineage>
</organism>
<dbReference type="RefSeq" id="WP_213044255.1">
    <property type="nucleotide sequence ID" value="NZ_CAJNBJ010000021.1"/>
</dbReference>
<dbReference type="Pfam" id="PF22059">
    <property type="entry name" value="GumK_N"/>
    <property type="match status" value="1"/>
</dbReference>
<reference evidence="3 4" key="1">
    <citation type="submission" date="2021-02" db="EMBL/GenBank/DDBJ databases">
        <authorList>
            <person name="Han P."/>
        </authorList>
    </citation>
    <scope>NUCLEOTIDE SEQUENCE [LARGE SCALE GENOMIC DNA]</scope>
    <source>
        <strain evidence="3">Candidatus Nitrospira sp. ZN2</strain>
    </source>
</reference>
<protein>
    <submittedName>
        <fullName evidence="3">Glycosyl transferase</fullName>
    </submittedName>
</protein>
<feature type="domain" description="Glucuronosyltransferase GumK N-terminal" evidence="2">
    <location>
        <begin position="8"/>
        <end position="177"/>
    </location>
</feature>
<dbReference type="InterPro" id="IPR055259">
    <property type="entry name" value="YkvP/CgeB_Glyco_trans-like"/>
</dbReference>
<dbReference type="Proteomes" id="UP000675880">
    <property type="component" value="Unassembled WGS sequence"/>
</dbReference>
<evidence type="ECO:0000313" key="4">
    <source>
        <dbReference type="Proteomes" id="UP000675880"/>
    </source>
</evidence>
<evidence type="ECO:0000259" key="1">
    <source>
        <dbReference type="Pfam" id="PF13524"/>
    </source>
</evidence>
<dbReference type="GO" id="GO:0016740">
    <property type="term" value="F:transferase activity"/>
    <property type="evidence" value="ECO:0007669"/>
    <property type="project" value="UniProtKB-KW"/>
</dbReference>
<proteinExistence type="predicted"/>
<sequence>MPRRRVLMATVNQWHSPFQVGSHHLARGFAEAGWEVGFVSEPISPWHLLGGNAEEFKDRYHLYRSGGARVVPGKVWAYVPGALFTPHNKPVLNQPWIAEQWSRLTMPNLVGTLRQQGFGEVDVLYCDSVVHQGWLKHIRAGKSVYRIADALSGFAKTTPAIVQLERMVARSVDLVVYAAHSLEGYVKALRPTSMAYLPNAVNYAHFSAATRECPQDYSGIPRPIAVYVGAMDVWFDYRLMDEVLDRLPHVSFVLIGPDELARQRLRPRPNLHLLGRRPYADVPAYLQHADVGLIPFDVVNHAELVNSIHPLKLYEYAACGLPIVATEWEELTHLKSPAQLCRGTEAFSRAIEQALASPPARTALQAYAADHDWSARVSSLLKALGVPAE</sequence>
<keyword evidence="4" id="KW-1185">Reference proteome</keyword>
<accession>A0ABM8SCR1</accession>
<comment type="caution">
    <text evidence="3">The sequence shown here is derived from an EMBL/GenBank/DDBJ whole genome shotgun (WGS) entry which is preliminary data.</text>
</comment>
<dbReference type="PANTHER" id="PTHR12526:SF630">
    <property type="entry name" value="GLYCOSYLTRANSFERASE"/>
    <property type="match status" value="1"/>
</dbReference>
<dbReference type="Gene3D" id="3.40.50.2000">
    <property type="entry name" value="Glycogen Phosphorylase B"/>
    <property type="match status" value="1"/>
</dbReference>
<dbReference type="Pfam" id="PF13524">
    <property type="entry name" value="Glyco_trans_1_2"/>
    <property type="match status" value="1"/>
</dbReference>
<dbReference type="Gene3D" id="3.40.50.11010">
    <property type="match status" value="1"/>
</dbReference>
<name>A0ABM8SCR1_9BACT</name>
<dbReference type="InterPro" id="IPR054299">
    <property type="entry name" value="GumK_N"/>
</dbReference>
<gene>
    <name evidence="3" type="ORF">NSPZN2_80094</name>
</gene>